<accession>A0ABW6AH91</accession>
<evidence type="ECO:0008006" key="3">
    <source>
        <dbReference type="Google" id="ProtNLM"/>
    </source>
</evidence>
<keyword evidence="2" id="KW-1185">Reference proteome</keyword>
<reference evidence="2" key="1">
    <citation type="journal article" date="2019" name="Int. J. Syst. Evol. Microbiol.">
        <title>The Global Catalogue of Microorganisms (GCM) 10K type strain sequencing project: providing services to taxonomists for standard genome sequencing and annotation.</title>
        <authorList>
            <consortium name="The Broad Institute Genomics Platform"/>
            <consortium name="The Broad Institute Genome Sequencing Center for Infectious Disease"/>
            <person name="Wu L."/>
            <person name="Ma J."/>
        </authorList>
    </citation>
    <scope>NUCLEOTIDE SEQUENCE [LARGE SCALE GENOMIC DNA]</scope>
    <source>
        <strain evidence="2">KCTC 52490</strain>
    </source>
</reference>
<evidence type="ECO:0000313" key="2">
    <source>
        <dbReference type="Proteomes" id="UP001597512"/>
    </source>
</evidence>
<sequence length="137" mass="15449">MKKLLFTGLVLCVLTTPVLSQSKTVRPRSSLSKDIIGVWALVDKSTSKVSAGNRLKLIVDRHWSLTQADSVSHVTTVHHGGTYTLTDSIYSERVEYANPNTARYIDTIAKFSIQIKGNSMYLKGIDNPWNEIWKRIR</sequence>
<organism evidence="1 2">
    <name type="scientific">Spirosoma flavum</name>
    <dbReference type="NCBI Taxonomy" id="2048557"/>
    <lineage>
        <taxon>Bacteria</taxon>
        <taxon>Pseudomonadati</taxon>
        <taxon>Bacteroidota</taxon>
        <taxon>Cytophagia</taxon>
        <taxon>Cytophagales</taxon>
        <taxon>Cytophagaceae</taxon>
        <taxon>Spirosoma</taxon>
    </lineage>
</organism>
<dbReference type="Proteomes" id="UP001597512">
    <property type="component" value="Unassembled WGS sequence"/>
</dbReference>
<dbReference type="Gene3D" id="2.40.128.490">
    <property type="entry name" value="Uncharacterised protein PF14869, DUF4488"/>
    <property type="match status" value="1"/>
</dbReference>
<comment type="caution">
    <text evidence="1">The sequence shown here is derived from an EMBL/GenBank/DDBJ whole genome shotgun (WGS) entry which is preliminary data.</text>
</comment>
<dbReference type="RefSeq" id="WP_381498594.1">
    <property type="nucleotide sequence ID" value="NZ_JBHUOM010000002.1"/>
</dbReference>
<proteinExistence type="predicted"/>
<name>A0ABW6AH91_9BACT</name>
<gene>
    <name evidence="1" type="ORF">ACFS25_08425</name>
</gene>
<evidence type="ECO:0000313" key="1">
    <source>
        <dbReference type="EMBL" id="MFD2933802.1"/>
    </source>
</evidence>
<protein>
    <recommendedName>
        <fullName evidence="3">DUF2147 domain-containing protein</fullName>
    </recommendedName>
</protein>
<dbReference type="EMBL" id="JBHUOM010000002">
    <property type="protein sequence ID" value="MFD2933802.1"/>
    <property type="molecule type" value="Genomic_DNA"/>
</dbReference>